<proteinExistence type="predicted"/>
<dbReference type="AlphaFoldDB" id="A0A0F9JKW5"/>
<reference evidence="2" key="1">
    <citation type="journal article" date="2015" name="Nature">
        <title>Complex archaea that bridge the gap between prokaryotes and eukaryotes.</title>
        <authorList>
            <person name="Spang A."/>
            <person name="Saw J.H."/>
            <person name="Jorgensen S.L."/>
            <person name="Zaremba-Niedzwiedzka K."/>
            <person name="Martijn J."/>
            <person name="Lind A.E."/>
            <person name="van Eijk R."/>
            <person name="Schleper C."/>
            <person name="Guy L."/>
            <person name="Ettema T.J."/>
        </authorList>
    </citation>
    <scope>NUCLEOTIDE SEQUENCE</scope>
</reference>
<evidence type="ECO:0000313" key="2">
    <source>
        <dbReference type="EMBL" id="KKL99607.1"/>
    </source>
</evidence>
<evidence type="ECO:0000256" key="1">
    <source>
        <dbReference type="SAM" id="Coils"/>
    </source>
</evidence>
<organism evidence="2">
    <name type="scientific">marine sediment metagenome</name>
    <dbReference type="NCBI Taxonomy" id="412755"/>
    <lineage>
        <taxon>unclassified sequences</taxon>
        <taxon>metagenomes</taxon>
        <taxon>ecological metagenomes</taxon>
    </lineage>
</organism>
<dbReference type="EMBL" id="LAZR01017636">
    <property type="protein sequence ID" value="KKL99607.1"/>
    <property type="molecule type" value="Genomic_DNA"/>
</dbReference>
<name>A0A0F9JKW5_9ZZZZ</name>
<gene>
    <name evidence="2" type="ORF">LCGC14_1812760</name>
</gene>
<protein>
    <submittedName>
        <fullName evidence="2">Uncharacterized protein</fullName>
    </submittedName>
</protein>
<sequence>MSDADSDMAREMKEVRKKRKPMNYTKVIEILKTKILPKITNQEEMEKQITDLANFIMKDVESEPSQNQGAIETAIRIIKESKTELATLKAELEEANKFNKERASPSVIKKVLGYDKLQKENAKLRELLDLVRLYEFYTT</sequence>
<feature type="coiled-coil region" evidence="1">
    <location>
        <begin position="71"/>
        <end position="98"/>
    </location>
</feature>
<keyword evidence="1" id="KW-0175">Coiled coil</keyword>
<comment type="caution">
    <text evidence="2">The sequence shown here is derived from an EMBL/GenBank/DDBJ whole genome shotgun (WGS) entry which is preliminary data.</text>
</comment>
<accession>A0A0F9JKW5</accession>